<dbReference type="AlphaFoldDB" id="A0A517YJH6"/>
<dbReference type="OrthoDB" id="9784774at2"/>
<organism evidence="5 6">
    <name type="scientific">Anatilimnocola aggregata</name>
    <dbReference type="NCBI Taxonomy" id="2528021"/>
    <lineage>
        <taxon>Bacteria</taxon>
        <taxon>Pseudomonadati</taxon>
        <taxon>Planctomycetota</taxon>
        <taxon>Planctomycetia</taxon>
        <taxon>Pirellulales</taxon>
        <taxon>Pirellulaceae</taxon>
        <taxon>Anatilimnocola</taxon>
    </lineage>
</organism>
<keyword evidence="5" id="KW-0378">Hydrolase</keyword>
<proteinExistence type="predicted"/>
<dbReference type="PROSITE" id="PS51084">
    <property type="entry name" value="HIT_2"/>
    <property type="match status" value="1"/>
</dbReference>
<reference evidence="5 6" key="1">
    <citation type="submission" date="2019-02" db="EMBL/GenBank/DDBJ databases">
        <title>Deep-cultivation of Planctomycetes and their phenomic and genomic characterization uncovers novel biology.</title>
        <authorList>
            <person name="Wiegand S."/>
            <person name="Jogler M."/>
            <person name="Boedeker C."/>
            <person name="Pinto D."/>
            <person name="Vollmers J."/>
            <person name="Rivas-Marin E."/>
            <person name="Kohn T."/>
            <person name="Peeters S.H."/>
            <person name="Heuer A."/>
            <person name="Rast P."/>
            <person name="Oberbeckmann S."/>
            <person name="Bunk B."/>
            <person name="Jeske O."/>
            <person name="Meyerdierks A."/>
            <person name="Storesund J.E."/>
            <person name="Kallscheuer N."/>
            <person name="Luecker S."/>
            <person name="Lage O.M."/>
            <person name="Pohl T."/>
            <person name="Merkel B.J."/>
            <person name="Hornburger P."/>
            <person name="Mueller R.-W."/>
            <person name="Bruemmer F."/>
            <person name="Labrenz M."/>
            <person name="Spormann A.M."/>
            <person name="Op den Camp H."/>
            <person name="Overmann J."/>
            <person name="Amann R."/>
            <person name="Jetten M.S.M."/>
            <person name="Mascher T."/>
            <person name="Medema M.H."/>
            <person name="Devos D.P."/>
            <person name="Kaster A.-K."/>
            <person name="Ovreas L."/>
            <person name="Rohde M."/>
            <person name="Galperin M.Y."/>
            <person name="Jogler C."/>
        </authorList>
    </citation>
    <scope>NUCLEOTIDE SEQUENCE [LARGE SCALE GENOMIC DNA]</scope>
    <source>
        <strain evidence="5 6">ETA_A8</strain>
    </source>
</reference>
<dbReference type="InterPro" id="IPR001310">
    <property type="entry name" value="Histidine_triad_HIT"/>
</dbReference>
<dbReference type="Pfam" id="PF01230">
    <property type="entry name" value="HIT"/>
    <property type="match status" value="1"/>
</dbReference>
<evidence type="ECO:0000256" key="3">
    <source>
        <dbReference type="PROSITE-ProRule" id="PRU00464"/>
    </source>
</evidence>
<evidence type="ECO:0000259" key="4">
    <source>
        <dbReference type="PROSITE" id="PS51084"/>
    </source>
</evidence>
<dbReference type="InterPro" id="IPR019808">
    <property type="entry name" value="Histidine_triad_CS"/>
</dbReference>
<protein>
    <submittedName>
        <fullName evidence="5">HIT-like protein</fullName>
        <ecNumber evidence="5">3.-.-.-</ecNumber>
    </submittedName>
</protein>
<dbReference type="PANTHER" id="PTHR23089">
    <property type="entry name" value="HISTIDINE TRIAD HIT PROTEIN"/>
    <property type="match status" value="1"/>
</dbReference>
<feature type="short sequence motif" description="Histidine triad motif" evidence="2 3">
    <location>
        <begin position="97"/>
        <end position="101"/>
    </location>
</feature>
<feature type="domain" description="HIT" evidence="4">
    <location>
        <begin position="5"/>
        <end position="113"/>
    </location>
</feature>
<evidence type="ECO:0000256" key="1">
    <source>
        <dbReference type="PIRSR" id="PIRSR601310-1"/>
    </source>
</evidence>
<evidence type="ECO:0000256" key="2">
    <source>
        <dbReference type="PIRSR" id="PIRSR601310-3"/>
    </source>
</evidence>
<dbReference type="Gene3D" id="3.30.428.10">
    <property type="entry name" value="HIT-like"/>
    <property type="match status" value="1"/>
</dbReference>
<sequence>MSKTIFKRIIDKEIPAKVIYEDELCLAFPDLNPQAPTHVLVIPKKEIANLAAALQEDQALLGHLLLVIQKVAGQLGLADGYRVVANCGPHGGQSVDHLHFHILGGRPMKWPPG</sequence>
<dbReference type="KEGG" id="aagg:ETAA8_55040"/>
<dbReference type="GO" id="GO:0016787">
    <property type="term" value="F:hydrolase activity"/>
    <property type="evidence" value="ECO:0007669"/>
    <property type="project" value="UniProtKB-KW"/>
</dbReference>
<name>A0A517YJH6_9BACT</name>
<dbReference type="PROSITE" id="PS00892">
    <property type="entry name" value="HIT_1"/>
    <property type="match status" value="1"/>
</dbReference>
<evidence type="ECO:0000313" key="5">
    <source>
        <dbReference type="EMBL" id="QDU30376.1"/>
    </source>
</evidence>
<keyword evidence="6" id="KW-1185">Reference proteome</keyword>
<gene>
    <name evidence="5" type="ORF">ETAA8_55040</name>
</gene>
<dbReference type="RefSeq" id="WP_145095724.1">
    <property type="nucleotide sequence ID" value="NZ_CP036274.1"/>
</dbReference>
<dbReference type="EMBL" id="CP036274">
    <property type="protein sequence ID" value="QDU30376.1"/>
    <property type="molecule type" value="Genomic_DNA"/>
</dbReference>
<dbReference type="InterPro" id="IPR036265">
    <property type="entry name" value="HIT-like_sf"/>
</dbReference>
<dbReference type="EC" id="3.-.-.-" evidence="5"/>
<dbReference type="Proteomes" id="UP000315017">
    <property type="component" value="Chromosome"/>
</dbReference>
<accession>A0A517YJH6</accession>
<dbReference type="SUPFAM" id="SSF54197">
    <property type="entry name" value="HIT-like"/>
    <property type="match status" value="1"/>
</dbReference>
<dbReference type="PRINTS" id="PR00332">
    <property type="entry name" value="HISTRIAD"/>
</dbReference>
<dbReference type="FunFam" id="3.30.428.10:FF:000005">
    <property type="entry name" value="Histidine triad nucleotide-binding protein 1"/>
    <property type="match status" value="1"/>
</dbReference>
<feature type="active site" description="Tele-AMP-histidine intermediate" evidence="1">
    <location>
        <position position="99"/>
    </location>
</feature>
<dbReference type="CDD" id="cd01276">
    <property type="entry name" value="PKCI_related"/>
    <property type="match status" value="1"/>
</dbReference>
<evidence type="ECO:0000313" key="6">
    <source>
        <dbReference type="Proteomes" id="UP000315017"/>
    </source>
</evidence>
<dbReference type="InterPro" id="IPR011146">
    <property type="entry name" value="HIT-like"/>
</dbReference>